<evidence type="ECO:0000256" key="1">
    <source>
        <dbReference type="SAM" id="MobiDB-lite"/>
    </source>
</evidence>
<feature type="region of interest" description="Disordered" evidence="1">
    <location>
        <begin position="24"/>
        <end position="59"/>
    </location>
</feature>
<feature type="region of interest" description="Disordered" evidence="1">
    <location>
        <begin position="384"/>
        <end position="405"/>
    </location>
</feature>
<keyword evidence="2" id="KW-0732">Signal</keyword>
<feature type="chain" id="PRO_5015992748" evidence="2">
    <location>
        <begin position="23"/>
        <end position="405"/>
    </location>
</feature>
<comment type="caution">
    <text evidence="3">The sequence shown here is derived from an EMBL/GenBank/DDBJ whole genome shotgun (WGS) entry which is preliminary data.</text>
</comment>
<accession>A0A2V0PKS4</accession>
<feature type="signal peptide" evidence="2">
    <location>
        <begin position="1"/>
        <end position="22"/>
    </location>
</feature>
<feature type="compositionally biased region" description="Pro residues" evidence="1">
    <location>
        <begin position="26"/>
        <end position="45"/>
    </location>
</feature>
<feature type="compositionally biased region" description="Gly residues" evidence="1">
    <location>
        <begin position="392"/>
        <end position="405"/>
    </location>
</feature>
<keyword evidence="4" id="KW-1185">Reference proteome</keyword>
<dbReference type="STRING" id="307507.A0A2V0PKS4"/>
<protein>
    <submittedName>
        <fullName evidence="3">Uncharacterized protein</fullName>
    </submittedName>
</protein>
<dbReference type="Proteomes" id="UP000247498">
    <property type="component" value="Unassembled WGS sequence"/>
</dbReference>
<organism evidence="3 4">
    <name type="scientific">Raphidocelis subcapitata</name>
    <dbReference type="NCBI Taxonomy" id="307507"/>
    <lineage>
        <taxon>Eukaryota</taxon>
        <taxon>Viridiplantae</taxon>
        <taxon>Chlorophyta</taxon>
        <taxon>core chlorophytes</taxon>
        <taxon>Chlorophyceae</taxon>
        <taxon>CS clade</taxon>
        <taxon>Sphaeropleales</taxon>
        <taxon>Selenastraceae</taxon>
        <taxon>Raphidocelis</taxon>
    </lineage>
</organism>
<evidence type="ECO:0000313" key="4">
    <source>
        <dbReference type="Proteomes" id="UP000247498"/>
    </source>
</evidence>
<reference evidence="3 4" key="1">
    <citation type="journal article" date="2018" name="Sci. Rep.">
        <title>Raphidocelis subcapitata (=Pseudokirchneriella subcapitata) provides an insight into genome evolution and environmental adaptations in the Sphaeropleales.</title>
        <authorList>
            <person name="Suzuki S."/>
            <person name="Yamaguchi H."/>
            <person name="Nakajima N."/>
            <person name="Kawachi M."/>
        </authorList>
    </citation>
    <scope>NUCLEOTIDE SEQUENCE [LARGE SCALE GENOMIC DNA]</scope>
    <source>
        <strain evidence="3 4">NIES-35</strain>
    </source>
</reference>
<gene>
    <name evidence="3" type="ORF">Rsub_10802</name>
</gene>
<name>A0A2V0PKS4_9CHLO</name>
<evidence type="ECO:0000256" key="2">
    <source>
        <dbReference type="SAM" id="SignalP"/>
    </source>
</evidence>
<sequence length="405" mass="41358">METAACAPLLLLLLLLAGGATAAPAAPAPKAPAPTAPPPKAPADAPPQRGAPLPWGASAAPAAAPPSAWGWRAAAALAANGSLPEAGTSLELWRWWTGPAGARGPPEGARPAFGCLANAFASRLHDRRIYDSPAGEDGILETLLGCLGARRGVFVDLEPGAGCGGCGTRLLRFRGWTGFRIGGDSAAPHAVAGAMRRRGVPHPGFDHLNVGLGVSTFHVLRACLAAGNRPRSIAVAYNRNFAPHLSYAALSVPSEAGRAPSSCYFSASALALQRLLLAFSYSPVAFGADGGTLFFVADEELGAPLPAAHDLGRLTRQPRLEAWAPLGGGCAFATWLRIGEGSRLAGRGWLALARTAVLSERPEGLPPLRAFDEASPSPAVALAHEHSRGPRDGGGLLGAAFGRGG</sequence>
<proteinExistence type="predicted"/>
<dbReference type="EMBL" id="BDRX01000130">
    <property type="protein sequence ID" value="GBF98613.1"/>
    <property type="molecule type" value="Genomic_DNA"/>
</dbReference>
<feature type="compositionally biased region" description="Low complexity" evidence="1">
    <location>
        <begin position="46"/>
        <end position="59"/>
    </location>
</feature>
<evidence type="ECO:0000313" key="3">
    <source>
        <dbReference type="EMBL" id="GBF98613.1"/>
    </source>
</evidence>
<dbReference type="InParanoid" id="A0A2V0PKS4"/>
<dbReference type="AlphaFoldDB" id="A0A2V0PKS4"/>